<dbReference type="PROSITE" id="PS00194">
    <property type="entry name" value="THIOREDOXIN_1"/>
    <property type="match status" value="1"/>
</dbReference>
<dbReference type="InterPro" id="IPR000866">
    <property type="entry name" value="AhpC/TSA"/>
</dbReference>
<evidence type="ECO:0000256" key="4">
    <source>
        <dbReference type="ARBA" id="ARBA00023284"/>
    </source>
</evidence>
<dbReference type="InterPro" id="IPR050553">
    <property type="entry name" value="Thioredoxin_ResA/DsbE_sf"/>
</dbReference>
<evidence type="ECO:0000256" key="5">
    <source>
        <dbReference type="SAM" id="SignalP"/>
    </source>
</evidence>
<dbReference type="AlphaFoldDB" id="A0A921H5J4"/>
<dbReference type="PANTHER" id="PTHR42852:SF6">
    <property type="entry name" value="THIOL:DISULFIDE INTERCHANGE PROTEIN DSBE"/>
    <property type="match status" value="1"/>
</dbReference>
<keyword evidence="4" id="KW-0676">Redox-active center</keyword>
<name>A0A921H5J4_9BACT</name>
<dbReference type="InterPro" id="IPR013766">
    <property type="entry name" value="Thioredoxin_domain"/>
</dbReference>
<reference evidence="7" key="1">
    <citation type="journal article" date="2021" name="PeerJ">
        <title>Extensive microbial diversity within the chicken gut microbiome revealed by metagenomics and culture.</title>
        <authorList>
            <person name="Gilroy R."/>
            <person name="Ravi A."/>
            <person name="Getino M."/>
            <person name="Pursley I."/>
            <person name="Horton D.L."/>
            <person name="Alikhan N.F."/>
            <person name="Baker D."/>
            <person name="Gharbi K."/>
            <person name="Hall N."/>
            <person name="Watson M."/>
            <person name="Adriaenssens E.M."/>
            <person name="Foster-Nyarko E."/>
            <person name="Jarju S."/>
            <person name="Secka A."/>
            <person name="Antonio M."/>
            <person name="Oren A."/>
            <person name="Chaudhuri R.R."/>
            <person name="La Ragione R."/>
            <person name="Hildebrand F."/>
            <person name="Pallen M.J."/>
        </authorList>
    </citation>
    <scope>NUCLEOTIDE SEQUENCE</scope>
    <source>
        <strain evidence="7">6966</strain>
    </source>
</reference>
<accession>A0A921H5J4</accession>
<feature type="chain" id="PRO_5037915980" evidence="5">
    <location>
        <begin position="27"/>
        <end position="458"/>
    </location>
</feature>
<keyword evidence="3" id="KW-1015">Disulfide bond</keyword>
<feature type="signal peptide" evidence="5">
    <location>
        <begin position="1"/>
        <end position="26"/>
    </location>
</feature>
<keyword evidence="5" id="KW-0732">Signal</keyword>
<protein>
    <submittedName>
        <fullName evidence="7">TlpA family protein disulfide reductase</fullName>
    </submittedName>
</protein>
<dbReference type="InterPro" id="IPR036249">
    <property type="entry name" value="Thioredoxin-like_sf"/>
</dbReference>
<dbReference type="PROSITE" id="PS51352">
    <property type="entry name" value="THIOREDOXIN_2"/>
    <property type="match status" value="1"/>
</dbReference>
<evidence type="ECO:0000256" key="2">
    <source>
        <dbReference type="ARBA" id="ARBA00022748"/>
    </source>
</evidence>
<evidence type="ECO:0000256" key="3">
    <source>
        <dbReference type="ARBA" id="ARBA00023157"/>
    </source>
</evidence>
<dbReference type="CDD" id="cd02966">
    <property type="entry name" value="TlpA_like_family"/>
    <property type="match status" value="1"/>
</dbReference>
<evidence type="ECO:0000259" key="6">
    <source>
        <dbReference type="PROSITE" id="PS51352"/>
    </source>
</evidence>
<dbReference type="GO" id="GO:0017004">
    <property type="term" value="P:cytochrome complex assembly"/>
    <property type="evidence" value="ECO:0007669"/>
    <property type="project" value="UniProtKB-KW"/>
</dbReference>
<dbReference type="Gene3D" id="3.40.30.10">
    <property type="entry name" value="Glutaredoxin"/>
    <property type="match status" value="1"/>
</dbReference>
<dbReference type="RefSeq" id="WP_279090488.1">
    <property type="nucleotide sequence ID" value="NZ_CALZYG010000004.1"/>
</dbReference>
<gene>
    <name evidence="7" type="ORF">K8V05_13250</name>
</gene>
<organism evidence="7 8">
    <name type="scientific">Butyricimonas virosa</name>
    <dbReference type="NCBI Taxonomy" id="544645"/>
    <lineage>
        <taxon>Bacteria</taxon>
        <taxon>Pseudomonadati</taxon>
        <taxon>Bacteroidota</taxon>
        <taxon>Bacteroidia</taxon>
        <taxon>Bacteroidales</taxon>
        <taxon>Odoribacteraceae</taxon>
        <taxon>Butyricimonas</taxon>
    </lineage>
</organism>
<comment type="caution">
    <text evidence="7">The sequence shown here is derived from an EMBL/GenBank/DDBJ whole genome shotgun (WGS) entry which is preliminary data.</text>
</comment>
<sequence>MNIRNKMNRLYILVILIVCMACQSSHQTTLKGVIKNYDGALVRIAVQGSLKRDTLKVNEKGEFQYIPVVPQKGEVYELFVKGYRPGVPLFLSGGDQVNVEITLLPEQVVECVFSGDRERENEYLAALYAIEDSREWYSPEVTTLAFKDFKLRTDEKEKQLQALANRIKDQDVRERLARQAYLCFQVRRVSWYCSGSRENVDDPDFPTFVATINLNDSLTCSEELLEYVIGWHLSQDTSRDWSDYPRKSLELVGRLITDRAMKNYHLTSMFRKYLNQSVALSLQEAYELYNTLCTDENLKREVGEEYKEYVRVNGNLMKGSVAPDFEMMGVTGEKCRLSDFKGKVLLVDVWATWCAPCREELPYMAKLKEYFKKDNRIEIISVAVDNNTNTWKKFLEKEKPAWEQYIVDKKTNDFLEKEYRIVGIPHFMLLDQERRFIAYSFVRPSEPECVELLEKHLN</sequence>
<dbReference type="SUPFAM" id="SSF52833">
    <property type="entry name" value="Thioredoxin-like"/>
    <property type="match status" value="1"/>
</dbReference>
<dbReference type="EMBL" id="DYVS01000248">
    <property type="protein sequence ID" value="HJF71714.1"/>
    <property type="molecule type" value="Genomic_DNA"/>
</dbReference>
<dbReference type="Proteomes" id="UP000742098">
    <property type="component" value="Unassembled WGS sequence"/>
</dbReference>
<dbReference type="PANTHER" id="PTHR42852">
    <property type="entry name" value="THIOL:DISULFIDE INTERCHANGE PROTEIN DSBE"/>
    <property type="match status" value="1"/>
</dbReference>
<dbReference type="GO" id="GO:0030313">
    <property type="term" value="C:cell envelope"/>
    <property type="evidence" value="ECO:0007669"/>
    <property type="project" value="UniProtKB-SubCell"/>
</dbReference>
<evidence type="ECO:0000313" key="8">
    <source>
        <dbReference type="Proteomes" id="UP000742098"/>
    </source>
</evidence>
<keyword evidence="2" id="KW-0201">Cytochrome c-type biogenesis</keyword>
<evidence type="ECO:0000313" key="7">
    <source>
        <dbReference type="EMBL" id="HJF71714.1"/>
    </source>
</evidence>
<dbReference type="InterPro" id="IPR017937">
    <property type="entry name" value="Thioredoxin_CS"/>
</dbReference>
<proteinExistence type="predicted"/>
<feature type="domain" description="Thioredoxin" evidence="6">
    <location>
        <begin position="316"/>
        <end position="458"/>
    </location>
</feature>
<evidence type="ECO:0000256" key="1">
    <source>
        <dbReference type="ARBA" id="ARBA00004196"/>
    </source>
</evidence>
<reference evidence="7" key="2">
    <citation type="submission" date="2021-09" db="EMBL/GenBank/DDBJ databases">
        <authorList>
            <person name="Gilroy R."/>
        </authorList>
    </citation>
    <scope>NUCLEOTIDE SEQUENCE</scope>
    <source>
        <strain evidence="7">6966</strain>
    </source>
</reference>
<comment type="subcellular location">
    <subcellularLocation>
        <location evidence="1">Cell envelope</location>
    </subcellularLocation>
</comment>
<dbReference type="Pfam" id="PF00578">
    <property type="entry name" value="AhpC-TSA"/>
    <property type="match status" value="1"/>
</dbReference>